<accession>A0A1L3GDH1</accession>
<gene>
    <name evidence="1" type="ORF">A7E75_00950</name>
</gene>
<organism evidence="1 2">
    <name type="scientific">Syntrophotalea acetylenica</name>
    <name type="common">Pelobacter acetylenicus</name>
    <dbReference type="NCBI Taxonomy" id="29542"/>
    <lineage>
        <taxon>Bacteria</taxon>
        <taxon>Pseudomonadati</taxon>
        <taxon>Thermodesulfobacteriota</taxon>
        <taxon>Desulfuromonadia</taxon>
        <taxon>Desulfuromonadales</taxon>
        <taxon>Syntrophotaleaceae</taxon>
        <taxon>Syntrophotalea</taxon>
    </lineage>
</organism>
<protein>
    <submittedName>
        <fullName evidence="1">Uncharacterized protein</fullName>
    </submittedName>
</protein>
<proteinExistence type="predicted"/>
<reference evidence="1 2" key="1">
    <citation type="journal article" date="2017" name="Genome Announc.">
        <title>Complete Genome Sequences of Two Acetylene-Fermenting Pelobacter acetylenicus Strains.</title>
        <authorList>
            <person name="Sutton J.M."/>
            <person name="Baesman S.M."/>
            <person name="Fierst J.L."/>
            <person name="Poret-Peterson A.T."/>
            <person name="Oremland R.S."/>
            <person name="Dunlap D.S."/>
            <person name="Akob D.M."/>
        </authorList>
    </citation>
    <scope>NUCLEOTIDE SEQUENCE [LARGE SCALE GENOMIC DNA]</scope>
    <source>
        <strain evidence="1 2">DSM 3247</strain>
    </source>
</reference>
<evidence type="ECO:0000313" key="1">
    <source>
        <dbReference type="EMBL" id="APG23748.1"/>
    </source>
</evidence>
<name>A0A1L3GDH1_SYNAC</name>
<evidence type="ECO:0000313" key="2">
    <source>
        <dbReference type="Proteomes" id="UP000182264"/>
    </source>
</evidence>
<keyword evidence="2" id="KW-1185">Reference proteome</keyword>
<dbReference type="Proteomes" id="UP000182264">
    <property type="component" value="Chromosome"/>
</dbReference>
<dbReference type="AlphaFoldDB" id="A0A1L3GDH1"/>
<sequence length="70" mass="7483">MGCGNGRVRQGKNCLKKCFCLFGAADSGDALLGGGGKGISRRRGRLPIRQVGFSVMENCQQAESSLFRQC</sequence>
<dbReference type="EMBL" id="CP015518">
    <property type="protein sequence ID" value="APG23748.1"/>
    <property type="molecule type" value="Genomic_DNA"/>
</dbReference>